<keyword evidence="2" id="KW-1185">Reference proteome</keyword>
<dbReference type="EMBL" id="CP000840">
    <property type="protein sequence ID" value="ABW32164.1"/>
    <property type="molecule type" value="Genomic_DNA"/>
</dbReference>
<evidence type="ECO:0000313" key="2">
    <source>
        <dbReference type="Proteomes" id="UP000000268"/>
    </source>
</evidence>
<organism evidence="1 2">
    <name type="scientific">Acaryochloris marina (strain MBIC 11017)</name>
    <dbReference type="NCBI Taxonomy" id="329726"/>
    <lineage>
        <taxon>Bacteria</taxon>
        <taxon>Bacillati</taxon>
        <taxon>Cyanobacteriota</taxon>
        <taxon>Cyanophyceae</taxon>
        <taxon>Acaryochloridales</taxon>
        <taxon>Acaryochloridaceae</taxon>
        <taxon>Acaryochloris</taxon>
    </lineage>
</organism>
<protein>
    <submittedName>
        <fullName evidence="1">Uncharacterized protein</fullName>
    </submittedName>
</protein>
<gene>
    <name evidence="1" type="ordered locus">AM1_C0231</name>
</gene>
<dbReference type="AlphaFoldDB" id="A8ZMW5"/>
<sequence>MKVSAHARIRVLAYPELRFPYYYAKVLAHDKENTNSTAAIDLTNPVYFFPRAALESL</sequence>
<dbReference type="KEGG" id="amr:AM1_C0231"/>
<dbReference type="Proteomes" id="UP000000268">
    <property type="component" value="Plasmid pREB3"/>
</dbReference>
<name>A8ZMW5_ACAM1</name>
<proteinExistence type="predicted"/>
<accession>A8ZMW5</accession>
<evidence type="ECO:0000313" key="1">
    <source>
        <dbReference type="EMBL" id="ABW32164.1"/>
    </source>
</evidence>
<dbReference type="HOGENOM" id="CLU_2985917_0_0_3"/>
<geneLocation type="plasmid" evidence="1 2">
    <name>pREB3</name>
</geneLocation>
<reference evidence="1 2" key="1">
    <citation type="journal article" date="2008" name="Proc. Natl. Acad. Sci. U.S.A.">
        <title>Niche adaptation and genome expansion in the chlorophyll d-producing cyanobacterium Acaryochloris marina.</title>
        <authorList>
            <person name="Swingley W.D."/>
            <person name="Chen M."/>
            <person name="Cheung P.C."/>
            <person name="Conrad A.L."/>
            <person name="Dejesa L.C."/>
            <person name="Hao J."/>
            <person name="Honchak B.M."/>
            <person name="Karbach L.E."/>
            <person name="Kurdoglu A."/>
            <person name="Lahiri S."/>
            <person name="Mastrian S.D."/>
            <person name="Miyashita H."/>
            <person name="Page L."/>
            <person name="Ramakrishna P."/>
            <person name="Satoh S."/>
            <person name="Sattley W.M."/>
            <person name="Shimada Y."/>
            <person name="Taylor H.L."/>
            <person name="Tomo T."/>
            <person name="Tsuchiya T."/>
            <person name="Wang Z.T."/>
            <person name="Raymond J."/>
            <person name="Mimuro M."/>
            <person name="Blankenship R.E."/>
            <person name="Touchman J.W."/>
        </authorList>
    </citation>
    <scope>NUCLEOTIDE SEQUENCE [LARGE SCALE GENOMIC DNA]</scope>
    <source>
        <strain evidence="2">MBIC 11017</strain>
        <plasmid evidence="2">Plasmid pREB3</plasmid>
    </source>
</reference>
<keyword evidence="1" id="KW-0614">Plasmid</keyword>